<dbReference type="Pfam" id="PF00877">
    <property type="entry name" value="NLPC_P60"/>
    <property type="match status" value="1"/>
</dbReference>
<accession>A0A1I0IUS0</accession>
<dbReference type="AlphaFoldDB" id="A0A1I0IUS0"/>
<keyword evidence="3" id="KW-0378">Hydrolase</keyword>
<dbReference type="PANTHER" id="PTHR47053:SF1">
    <property type="entry name" value="MUREIN DD-ENDOPEPTIDASE MEPH-RELATED"/>
    <property type="match status" value="1"/>
</dbReference>
<feature type="domain" description="NlpC/P60" evidence="7">
    <location>
        <begin position="458"/>
        <end position="583"/>
    </location>
</feature>
<dbReference type="SUPFAM" id="SSF54001">
    <property type="entry name" value="Cysteine proteinases"/>
    <property type="match status" value="1"/>
</dbReference>
<dbReference type="PROSITE" id="PS51935">
    <property type="entry name" value="NLPC_P60"/>
    <property type="match status" value="1"/>
</dbReference>
<comment type="similarity">
    <text evidence="1">Belongs to the peptidase C40 family.</text>
</comment>
<proteinExistence type="inferred from homology"/>
<keyword evidence="6" id="KW-0812">Transmembrane</keyword>
<keyword evidence="4" id="KW-0788">Thiol protease</keyword>
<dbReference type="GO" id="GO:0008234">
    <property type="term" value="F:cysteine-type peptidase activity"/>
    <property type="evidence" value="ECO:0007669"/>
    <property type="project" value="UniProtKB-KW"/>
</dbReference>
<sequence length="583" mass="64611">MAKRPTRLRFTEDDLSSDAVKKAAGKAEKAAAKAEKAVDKITSKKHRKLRQEADVSASRTAKLRFGKAKADDIPPKPSGIKRTATHAPVDTLSANVHKSISRYEDDNVGVQTVHQTELGAETAYHVADHAVYSHKLKAYDKAEKLVSKSDKANVNALFEKFKKDNPNASSNPLSRWQQKHNIKKEYAAARAGKGGKATAKGAEKTAKGAKSLTQKITDFCVSHKTALLWVLAIGLLFMVISGMFSACSTMFQGGTQVVLGTSFTAEDEDILGADEDYTALENDLRSQVDNIESTHPGYDEYRYALDEIGHNPYELAAYLTVVFEDYTREEVQATLQQLFEQQYELILEEEVEIRTRTETRTGTRTHTDPETGETWEEEYEYEVEVEYEYYILNVTLRNYGLGSVIRSSGLSADQLERYEVLLETLGNRSYLFGEDVSSAPGGGGEYTDYDIPGEALTDTAFANMIREAEKYLGYPYVWGGSSPSTSFDCSGFVSWVINNCGNGWSVGRQTANGLKNLCDIIPPSEAKPGDLIFFQGTYNTSGASHVGIYVGNGMMIHCGDPISYASIETNYWQQHFYCFGRIP</sequence>
<evidence type="ECO:0000313" key="8">
    <source>
        <dbReference type="EMBL" id="SEU00785.1"/>
    </source>
</evidence>
<comment type="caution">
    <text evidence="8">The sequence shown here is derived from an EMBL/GenBank/DDBJ whole genome shotgun (WGS) entry which is preliminary data.</text>
</comment>
<dbReference type="Gene3D" id="3.90.1720.10">
    <property type="entry name" value="endopeptidase domain like (from Nostoc punctiforme)"/>
    <property type="match status" value="1"/>
</dbReference>
<reference evidence="8 9" key="1">
    <citation type="submission" date="2016-10" db="EMBL/GenBank/DDBJ databases">
        <authorList>
            <person name="Varghese N."/>
            <person name="Submissions S."/>
        </authorList>
    </citation>
    <scope>NUCLEOTIDE SEQUENCE [LARGE SCALE GENOMIC DNA]</scope>
    <source>
        <strain evidence="8 9">NLAE-zl-C196</strain>
    </source>
</reference>
<protein>
    <submittedName>
        <fullName evidence="8">NlpC/P60 family protein</fullName>
    </submittedName>
</protein>
<keyword evidence="6" id="KW-1133">Transmembrane helix</keyword>
<feature type="compositionally biased region" description="Basic and acidic residues" evidence="5">
    <location>
        <begin position="357"/>
        <end position="369"/>
    </location>
</feature>
<dbReference type="InterPro" id="IPR038765">
    <property type="entry name" value="Papain-like_cys_pep_sf"/>
</dbReference>
<dbReference type="Proteomes" id="UP000182121">
    <property type="component" value="Unassembled WGS sequence"/>
</dbReference>
<feature type="transmembrane region" description="Helical" evidence="6">
    <location>
        <begin position="226"/>
        <end position="246"/>
    </location>
</feature>
<dbReference type="RefSeq" id="WP_074663505.1">
    <property type="nucleotide sequence ID" value="NZ_FOIO01000045.1"/>
</dbReference>
<feature type="region of interest" description="Disordered" evidence="5">
    <location>
        <begin position="357"/>
        <end position="376"/>
    </location>
</feature>
<evidence type="ECO:0000259" key="7">
    <source>
        <dbReference type="PROSITE" id="PS51935"/>
    </source>
</evidence>
<dbReference type="GO" id="GO:0006508">
    <property type="term" value="P:proteolysis"/>
    <property type="evidence" value="ECO:0007669"/>
    <property type="project" value="UniProtKB-KW"/>
</dbReference>
<keyword evidence="2" id="KW-0645">Protease</keyword>
<gene>
    <name evidence="8" type="ORF">SAMN05216521_10456</name>
</gene>
<evidence type="ECO:0000256" key="2">
    <source>
        <dbReference type="ARBA" id="ARBA00022670"/>
    </source>
</evidence>
<dbReference type="EMBL" id="FOIO01000045">
    <property type="protein sequence ID" value="SEU00785.1"/>
    <property type="molecule type" value="Genomic_DNA"/>
</dbReference>
<dbReference type="PANTHER" id="PTHR47053">
    <property type="entry name" value="MUREIN DD-ENDOPEPTIDASE MEPH-RELATED"/>
    <property type="match status" value="1"/>
</dbReference>
<evidence type="ECO:0000313" key="9">
    <source>
        <dbReference type="Proteomes" id="UP000182121"/>
    </source>
</evidence>
<dbReference type="NCBIfam" id="NF045974">
    <property type="entry name" value="conju_CD1108"/>
    <property type="match status" value="1"/>
</dbReference>
<name>A0A1I0IUS0_9FIRM</name>
<organism evidence="8 9">
    <name type="scientific">Enterocloster clostridioformis</name>
    <dbReference type="NCBI Taxonomy" id="1531"/>
    <lineage>
        <taxon>Bacteria</taxon>
        <taxon>Bacillati</taxon>
        <taxon>Bacillota</taxon>
        <taxon>Clostridia</taxon>
        <taxon>Lachnospirales</taxon>
        <taxon>Lachnospiraceae</taxon>
        <taxon>Enterocloster</taxon>
    </lineage>
</organism>
<evidence type="ECO:0000256" key="6">
    <source>
        <dbReference type="SAM" id="Phobius"/>
    </source>
</evidence>
<evidence type="ECO:0000256" key="5">
    <source>
        <dbReference type="SAM" id="MobiDB-lite"/>
    </source>
</evidence>
<evidence type="ECO:0000256" key="1">
    <source>
        <dbReference type="ARBA" id="ARBA00007074"/>
    </source>
</evidence>
<keyword evidence="6" id="KW-0472">Membrane</keyword>
<dbReference type="InterPro" id="IPR051202">
    <property type="entry name" value="Peptidase_C40"/>
</dbReference>
<feature type="region of interest" description="Disordered" evidence="5">
    <location>
        <begin position="34"/>
        <end position="58"/>
    </location>
</feature>
<dbReference type="InterPro" id="IPR000064">
    <property type="entry name" value="NLP_P60_dom"/>
</dbReference>
<evidence type="ECO:0000256" key="3">
    <source>
        <dbReference type="ARBA" id="ARBA00022801"/>
    </source>
</evidence>
<evidence type="ECO:0000256" key="4">
    <source>
        <dbReference type="ARBA" id="ARBA00022807"/>
    </source>
</evidence>